<feature type="compositionally biased region" description="Low complexity" evidence="1">
    <location>
        <begin position="333"/>
        <end position="346"/>
    </location>
</feature>
<feature type="compositionally biased region" description="Pro residues" evidence="1">
    <location>
        <begin position="76"/>
        <end position="105"/>
    </location>
</feature>
<feature type="compositionally biased region" description="Polar residues" evidence="1">
    <location>
        <begin position="946"/>
        <end position="956"/>
    </location>
</feature>
<dbReference type="InterPro" id="IPR058317">
    <property type="entry name" value="DUF8004"/>
</dbReference>
<reference evidence="3 4" key="1">
    <citation type="submission" date="2020-03" db="EMBL/GenBank/DDBJ databases">
        <title>Draft Genome Sequence of Cudoniella acicularis.</title>
        <authorList>
            <person name="Buettner E."/>
            <person name="Kellner H."/>
        </authorList>
    </citation>
    <scope>NUCLEOTIDE SEQUENCE [LARGE SCALE GENOMIC DNA]</scope>
    <source>
        <strain evidence="3 4">DSM 108380</strain>
    </source>
</reference>
<evidence type="ECO:0000259" key="2">
    <source>
        <dbReference type="Pfam" id="PF26013"/>
    </source>
</evidence>
<dbReference type="OrthoDB" id="5300331at2759"/>
<evidence type="ECO:0000313" key="4">
    <source>
        <dbReference type="Proteomes" id="UP000566819"/>
    </source>
</evidence>
<feature type="region of interest" description="Disordered" evidence="1">
    <location>
        <begin position="837"/>
        <end position="898"/>
    </location>
</feature>
<evidence type="ECO:0000313" key="3">
    <source>
        <dbReference type="EMBL" id="KAF4627809.1"/>
    </source>
</evidence>
<sequence>MDSRKFSPGSYSNLLSTPQFSLEPVRESAEHISSEMPHYLRDMLQKPQRASRLQRLSIFLPTLKTNIDSKRAKETQPPPLPSDPASPLPDRAAPPPPSRLPPSPPQFANDPVPPISSKKPQKSESPSRIQPLPRALSRAPARLNTEGYTSNRSSSLAPPPIASDVGHNRSVSSPVTSRPVSNYHSSEGEADPSGTHKLEKKRKSWLGGGRRSRNASQEDLNYVSDAWVNAGSHKIDYNLSLLINGEKVPELWDEAADTFVYLFPRASGRGPSFRVPSMALSSSLVLINYINGSANVGRARARSFEGRASLSVDDATRNLAIRGIGTPPYTPKTSISDSQSTQSNSDGYGESIKSLQETTRDIHLYFPTGLTSDGTNLTAEDIQILVGIRNLFAFLTGQPLVGTRVCPSIFRIFLAIGDILRKFQFTNIDGSTFGESASASFEFYLDELRLADVSTSREKTVEGIILGESMRSAALYTEAFTHAVGKYSAVREKKFTLFQEISPTTRALLERASLDLAGREASAATRLNDFDYPSLFSGIAASTSTDESKYVRFKAWKSNYMAMRKHVLSYYKDLHGQWPPKASSKKNSFVVGGLNRLVLKGLYADMCSLYDLMADRTQITTRSYDASEDGEQEDVDRIHAALRKLLGEFDRSSPPVQPPVPYDAPLVPSMTTVEPGYPLMSPKDQHKQNTRKLKDYETTLLLTKAHNMDVNIKSPFLDSYKVFEERQARGKNAQELADQTYGHWVFLYAVIQSLPLLAVDVQGLRYTEGVEYFLCMPPPGNLPWVDDAPKTAWYGVQGGQHVVSLPSYLVDNGVEAVYRRSHCWTVAERWIGNANGDSFAQPDQSTFDQQLSPLAPPPGFGGGELGVRPQSRDGGRHEQGLGVNTSDARGRRSRQSQRQSIALGLERLPIPMGLDEWTSRPSSRATSPVVGHGHSRNSSGNGHGSPQDTPSSTGATFDQILGSMPSEGKKAKGKKK</sequence>
<feature type="region of interest" description="Disordered" evidence="1">
    <location>
        <begin position="61"/>
        <end position="214"/>
    </location>
</feature>
<name>A0A8H4W1Q7_9HELO</name>
<feature type="compositionally biased region" description="Polar residues" evidence="1">
    <location>
        <begin position="9"/>
        <end position="20"/>
    </location>
</feature>
<feature type="compositionally biased region" description="Polar residues" evidence="1">
    <location>
        <begin position="837"/>
        <end position="852"/>
    </location>
</feature>
<keyword evidence="4" id="KW-1185">Reference proteome</keyword>
<evidence type="ECO:0000256" key="1">
    <source>
        <dbReference type="SAM" id="MobiDB-lite"/>
    </source>
</evidence>
<dbReference type="PANTHER" id="PTHR39601:SF2">
    <property type="entry name" value="CHORIOGENIN HMINOR"/>
    <property type="match status" value="1"/>
</dbReference>
<feature type="compositionally biased region" description="Basic and acidic residues" evidence="1">
    <location>
        <begin position="24"/>
        <end position="33"/>
    </location>
</feature>
<feature type="compositionally biased region" description="Low complexity" evidence="1">
    <location>
        <begin position="169"/>
        <end position="181"/>
    </location>
</feature>
<feature type="region of interest" description="Disordered" evidence="1">
    <location>
        <begin position="1"/>
        <end position="33"/>
    </location>
</feature>
<feature type="region of interest" description="Disordered" evidence="1">
    <location>
        <begin position="913"/>
        <end position="976"/>
    </location>
</feature>
<dbReference type="EMBL" id="JAAMPI010000907">
    <property type="protein sequence ID" value="KAF4627809.1"/>
    <property type="molecule type" value="Genomic_DNA"/>
</dbReference>
<dbReference type="Proteomes" id="UP000566819">
    <property type="component" value="Unassembled WGS sequence"/>
</dbReference>
<feature type="compositionally biased region" description="Polar residues" evidence="1">
    <location>
        <begin position="146"/>
        <end position="156"/>
    </location>
</feature>
<dbReference type="Pfam" id="PF26013">
    <property type="entry name" value="DUF8004"/>
    <property type="match status" value="1"/>
</dbReference>
<comment type="caution">
    <text evidence="3">The sequence shown here is derived from an EMBL/GenBank/DDBJ whole genome shotgun (WGS) entry which is preliminary data.</text>
</comment>
<protein>
    <recommendedName>
        <fullName evidence="2">DUF8004 domain-containing protein</fullName>
    </recommendedName>
</protein>
<dbReference type="PANTHER" id="PTHR39601">
    <property type="entry name" value="CHORIOGENIN HMINOR"/>
    <property type="match status" value="1"/>
</dbReference>
<dbReference type="AlphaFoldDB" id="A0A8H4W1Q7"/>
<feature type="region of interest" description="Disordered" evidence="1">
    <location>
        <begin position="322"/>
        <end position="350"/>
    </location>
</feature>
<accession>A0A8H4W1Q7</accession>
<feature type="compositionally biased region" description="Low complexity" evidence="1">
    <location>
        <begin position="115"/>
        <end position="127"/>
    </location>
</feature>
<feature type="domain" description="DUF8004" evidence="2">
    <location>
        <begin position="439"/>
        <end position="531"/>
    </location>
</feature>
<organism evidence="3 4">
    <name type="scientific">Cudoniella acicularis</name>
    <dbReference type="NCBI Taxonomy" id="354080"/>
    <lineage>
        <taxon>Eukaryota</taxon>
        <taxon>Fungi</taxon>
        <taxon>Dikarya</taxon>
        <taxon>Ascomycota</taxon>
        <taxon>Pezizomycotina</taxon>
        <taxon>Leotiomycetes</taxon>
        <taxon>Helotiales</taxon>
        <taxon>Tricladiaceae</taxon>
        <taxon>Cudoniella</taxon>
    </lineage>
</organism>
<gene>
    <name evidence="3" type="ORF">G7Y89_g10342</name>
</gene>
<proteinExistence type="predicted"/>
<feature type="compositionally biased region" description="Basic and acidic residues" evidence="1">
    <location>
        <begin position="870"/>
        <end position="879"/>
    </location>
</feature>